<feature type="region of interest" description="Disordered" evidence="1">
    <location>
        <begin position="91"/>
        <end position="134"/>
    </location>
</feature>
<evidence type="ECO:0000313" key="2">
    <source>
        <dbReference type="EMBL" id="EPQ28233.1"/>
    </source>
</evidence>
<reference evidence="2 3" key="1">
    <citation type="journal article" date="2013" name="Plant Cell">
        <title>The transition from a phytopathogenic smut ancestor to an anamorphic biocontrol agent deciphered by comparative whole-genome analysis.</title>
        <authorList>
            <person name="Lefebvre F."/>
            <person name="Joly D.L."/>
            <person name="Labbe C."/>
            <person name="Teichmann B."/>
            <person name="Linning R."/>
            <person name="Belzile F."/>
            <person name="Bakkeren G."/>
            <person name="Belanger R.R."/>
        </authorList>
    </citation>
    <scope>NUCLEOTIDE SEQUENCE [LARGE SCALE GENOMIC DNA]</scope>
    <source>
        <strain evidence="2 3">PF-1</strain>
    </source>
</reference>
<feature type="region of interest" description="Disordered" evidence="1">
    <location>
        <begin position="21"/>
        <end position="56"/>
    </location>
</feature>
<accession>A0A061H6H5</accession>
<proteinExistence type="predicted"/>
<organism evidence="2 3">
    <name type="scientific">Pseudozyma flocculosa PF-1</name>
    <dbReference type="NCBI Taxonomy" id="1277687"/>
    <lineage>
        <taxon>Eukaryota</taxon>
        <taxon>Fungi</taxon>
        <taxon>Dikarya</taxon>
        <taxon>Basidiomycota</taxon>
        <taxon>Ustilaginomycotina</taxon>
        <taxon>Ustilaginomycetes</taxon>
        <taxon>Ustilaginales</taxon>
        <taxon>Ustilaginaceae</taxon>
        <taxon>Pseudozyma</taxon>
    </lineage>
</organism>
<evidence type="ECO:0000256" key="1">
    <source>
        <dbReference type="SAM" id="MobiDB-lite"/>
    </source>
</evidence>
<sequence>MAIEPTSDPLSITSELHIAIPSPADRPLPASSDNAAQTLSPSTRFETPLKVASSDTSQRAAHMAALADAMDASRSQLNAHLTAWKDWIGKEIDSTSGLKPEGGVAASVRRREGGDDDDDEDEDDEDEEADEDDD</sequence>
<evidence type="ECO:0008006" key="4">
    <source>
        <dbReference type="Google" id="ProtNLM"/>
    </source>
</evidence>
<name>A0A061H6H5_9BASI</name>
<dbReference type="RefSeq" id="XP_007879775.1">
    <property type="nucleotide sequence ID" value="XM_007881584.1"/>
</dbReference>
<dbReference type="Proteomes" id="UP000053664">
    <property type="component" value="Unassembled WGS sequence"/>
</dbReference>
<gene>
    <name evidence="2" type="ORF">PFL1_04060</name>
</gene>
<feature type="compositionally biased region" description="Acidic residues" evidence="1">
    <location>
        <begin position="114"/>
        <end position="134"/>
    </location>
</feature>
<dbReference type="eggNOG" id="ENOG502R4BH">
    <property type="taxonomic scope" value="Eukaryota"/>
</dbReference>
<dbReference type="GeneID" id="19318167"/>
<dbReference type="KEGG" id="pfp:PFL1_04060"/>
<evidence type="ECO:0000313" key="3">
    <source>
        <dbReference type="Proteomes" id="UP000053664"/>
    </source>
</evidence>
<feature type="compositionally biased region" description="Polar residues" evidence="1">
    <location>
        <begin position="31"/>
        <end position="45"/>
    </location>
</feature>
<dbReference type="AlphaFoldDB" id="A0A061H6H5"/>
<protein>
    <recommendedName>
        <fullName evidence="4">EKC/KEOPS complex subunit GON7</fullName>
    </recommendedName>
</protein>
<dbReference type="HOGENOM" id="CLU_2172720_0_0_1"/>
<dbReference type="EMBL" id="KE361635">
    <property type="protein sequence ID" value="EPQ28233.1"/>
    <property type="molecule type" value="Genomic_DNA"/>
</dbReference>